<accession>A0ABM5G4J6</accession>
<dbReference type="InterPro" id="IPR035076">
    <property type="entry name" value="Toxin/TOLIP"/>
</dbReference>
<keyword evidence="6" id="KW-0472">Membrane</keyword>
<dbReference type="SUPFAM" id="SSF57302">
    <property type="entry name" value="Snake toxin-like"/>
    <property type="match status" value="1"/>
</dbReference>
<evidence type="ECO:0000256" key="4">
    <source>
        <dbReference type="ARBA" id="ARBA00022525"/>
    </source>
</evidence>
<evidence type="ECO:0000256" key="3">
    <source>
        <dbReference type="ARBA" id="ARBA00022475"/>
    </source>
</evidence>
<dbReference type="PANTHER" id="PTHR16983">
    <property type="entry name" value="UPAR/LY6 DOMAIN-CONTAINING PROTEIN"/>
    <property type="match status" value="1"/>
</dbReference>
<dbReference type="SMART" id="SM00134">
    <property type="entry name" value="LU"/>
    <property type="match status" value="1"/>
</dbReference>
<dbReference type="Gene3D" id="2.10.60.10">
    <property type="entry name" value="CD59"/>
    <property type="match status" value="1"/>
</dbReference>
<feature type="domain" description="UPAR/Ly6" evidence="10">
    <location>
        <begin position="22"/>
        <end position="108"/>
    </location>
</feature>
<dbReference type="InterPro" id="IPR016054">
    <property type="entry name" value="LY6_UPA_recep-like"/>
</dbReference>
<dbReference type="Pfam" id="PF00087">
    <property type="entry name" value="Toxin_TOLIP"/>
    <property type="match status" value="1"/>
</dbReference>
<dbReference type="PANTHER" id="PTHR16983:SF13">
    <property type="entry name" value="LYMPHOCYTE ANTIGEN 6E"/>
    <property type="match status" value="1"/>
</dbReference>
<reference evidence="12" key="1">
    <citation type="submission" date="2025-08" db="UniProtKB">
        <authorList>
            <consortium name="RefSeq"/>
        </authorList>
    </citation>
    <scope>IDENTIFICATION</scope>
</reference>
<feature type="chain" id="PRO_5045119560" evidence="9">
    <location>
        <begin position="22"/>
        <end position="124"/>
    </location>
</feature>
<gene>
    <name evidence="12" type="primary">LOC110089060</name>
</gene>
<evidence type="ECO:0000256" key="1">
    <source>
        <dbReference type="ARBA" id="ARBA00004236"/>
    </source>
</evidence>
<keyword evidence="7" id="KW-1015">Disulfide bond</keyword>
<evidence type="ECO:0000313" key="11">
    <source>
        <dbReference type="Proteomes" id="UP001652642"/>
    </source>
</evidence>
<feature type="signal peptide" evidence="9">
    <location>
        <begin position="1"/>
        <end position="21"/>
    </location>
</feature>
<evidence type="ECO:0000256" key="8">
    <source>
        <dbReference type="ARBA" id="ARBA00023180"/>
    </source>
</evidence>
<evidence type="ECO:0000259" key="10">
    <source>
        <dbReference type="SMART" id="SM00134"/>
    </source>
</evidence>
<evidence type="ECO:0000313" key="12">
    <source>
        <dbReference type="RefSeq" id="XP_072852574.1"/>
    </source>
</evidence>
<evidence type="ECO:0000256" key="5">
    <source>
        <dbReference type="ARBA" id="ARBA00022729"/>
    </source>
</evidence>
<evidence type="ECO:0000256" key="6">
    <source>
        <dbReference type="ARBA" id="ARBA00023136"/>
    </source>
</evidence>
<evidence type="ECO:0000256" key="2">
    <source>
        <dbReference type="ARBA" id="ARBA00004613"/>
    </source>
</evidence>
<dbReference type="Proteomes" id="UP001652642">
    <property type="component" value="Chromosome 4"/>
</dbReference>
<dbReference type="InterPro" id="IPR051110">
    <property type="entry name" value="Ly-6/neurotoxin-like_GPI-ap"/>
</dbReference>
<keyword evidence="8" id="KW-0325">Glycoprotein</keyword>
<dbReference type="InterPro" id="IPR045860">
    <property type="entry name" value="Snake_toxin-like_sf"/>
</dbReference>
<protein>
    <submittedName>
        <fullName evidence="12">Lymphocyte antigen 6E-like</fullName>
    </submittedName>
</protein>
<organism evidence="11 12">
    <name type="scientific">Pogona vitticeps</name>
    <name type="common">central bearded dragon</name>
    <dbReference type="NCBI Taxonomy" id="103695"/>
    <lineage>
        <taxon>Eukaryota</taxon>
        <taxon>Metazoa</taxon>
        <taxon>Chordata</taxon>
        <taxon>Craniata</taxon>
        <taxon>Vertebrata</taxon>
        <taxon>Euteleostomi</taxon>
        <taxon>Lepidosauria</taxon>
        <taxon>Squamata</taxon>
        <taxon>Bifurcata</taxon>
        <taxon>Unidentata</taxon>
        <taxon>Episquamata</taxon>
        <taxon>Toxicofera</taxon>
        <taxon>Iguania</taxon>
        <taxon>Acrodonta</taxon>
        <taxon>Agamidae</taxon>
        <taxon>Amphibolurinae</taxon>
        <taxon>Pogona</taxon>
    </lineage>
</organism>
<keyword evidence="5 9" id="KW-0732">Signal</keyword>
<dbReference type="GeneID" id="110089060"/>
<keyword evidence="11" id="KW-1185">Reference proteome</keyword>
<keyword evidence="3" id="KW-1003">Cell membrane</keyword>
<evidence type="ECO:0000256" key="7">
    <source>
        <dbReference type="ARBA" id="ARBA00023157"/>
    </source>
</evidence>
<comment type="subcellular location">
    <subcellularLocation>
        <location evidence="1">Cell membrane</location>
    </subcellularLocation>
    <subcellularLocation>
        <location evidence="2">Secreted</location>
    </subcellularLocation>
</comment>
<keyword evidence="4" id="KW-0964">Secreted</keyword>
<dbReference type="RefSeq" id="XP_072852574.1">
    <property type="nucleotide sequence ID" value="XM_072996473.1"/>
</dbReference>
<name>A0ABM5G4J6_9SAUR</name>
<sequence>MMKALTVMLLASALCLERASSLQCYKCENVKSHADCKLIRCSDLDRHCVSFYHERAGEGTSINKYCAPSCPNFNTEVKGSSKISSTCCETDGCNSGGPSTVKTSYSLMALATLASFFYALRTGL</sequence>
<proteinExistence type="predicted"/>
<evidence type="ECO:0000256" key="9">
    <source>
        <dbReference type="SAM" id="SignalP"/>
    </source>
</evidence>